<sequence length="99" mass="11487">MWMQKKWFKLFIWFVTASFFFAVGAILISMFRFGPTEQEAMSFMMGMMKAMETSLMGLSMQVKEDANVQRLLYESVQFAFPLLAISIAGGVYVRCRRKV</sequence>
<proteinExistence type="predicted"/>
<name>A0A089HVR0_PAEDU</name>
<dbReference type="STRING" id="44251.PDUR_22745"/>
<protein>
    <submittedName>
        <fullName evidence="2">Uncharacterized protein</fullName>
    </submittedName>
</protein>
<feature type="transmembrane region" description="Helical" evidence="1">
    <location>
        <begin position="12"/>
        <end position="34"/>
    </location>
</feature>
<evidence type="ECO:0000313" key="2">
    <source>
        <dbReference type="EMBL" id="AIQ14403.1"/>
    </source>
</evidence>
<accession>A0A089HVR0</accession>
<dbReference type="AlphaFoldDB" id="A0A089HVR0"/>
<dbReference type="eggNOG" id="ENOG502ZIVH">
    <property type="taxonomic scope" value="Bacteria"/>
</dbReference>
<evidence type="ECO:0000256" key="1">
    <source>
        <dbReference type="SAM" id="Phobius"/>
    </source>
</evidence>
<organism evidence="2 3">
    <name type="scientific">Paenibacillus durus</name>
    <name type="common">Paenibacillus azotofixans</name>
    <dbReference type="NCBI Taxonomy" id="44251"/>
    <lineage>
        <taxon>Bacteria</taxon>
        <taxon>Bacillati</taxon>
        <taxon>Bacillota</taxon>
        <taxon>Bacilli</taxon>
        <taxon>Bacillales</taxon>
        <taxon>Paenibacillaceae</taxon>
        <taxon>Paenibacillus</taxon>
    </lineage>
</organism>
<evidence type="ECO:0000313" key="3">
    <source>
        <dbReference type="Proteomes" id="UP000029409"/>
    </source>
</evidence>
<dbReference type="KEGG" id="pdu:PDUR_22745"/>
<gene>
    <name evidence="2" type="ORF">PDUR_22745</name>
</gene>
<keyword evidence="3" id="KW-1185">Reference proteome</keyword>
<keyword evidence="1" id="KW-0812">Transmembrane</keyword>
<dbReference type="RefSeq" id="WP_042208177.1">
    <property type="nucleotide sequence ID" value="NZ_CP009288.1"/>
</dbReference>
<keyword evidence="1" id="KW-1133">Transmembrane helix</keyword>
<keyword evidence="1" id="KW-0472">Membrane</keyword>
<reference evidence="2 3" key="1">
    <citation type="submission" date="2014-08" db="EMBL/GenBank/DDBJ databases">
        <title>Comparative genomics of the Paenibacillus odorifer group.</title>
        <authorList>
            <person name="den Bakker H.C."/>
            <person name="Tsai Y.-C."/>
            <person name="Martin N."/>
            <person name="Korlach J."/>
            <person name="Wiedmann M."/>
        </authorList>
    </citation>
    <scope>NUCLEOTIDE SEQUENCE [LARGE SCALE GENOMIC DNA]</scope>
    <source>
        <strain evidence="2 3">DSM 1735</strain>
    </source>
</reference>
<dbReference type="EMBL" id="CP009288">
    <property type="protein sequence ID" value="AIQ14403.1"/>
    <property type="molecule type" value="Genomic_DNA"/>
</dbReference>
<dbReference type="OrthoDB" id="2621917at2"/>
<feature type="transmembrane region" description="Helical" evidence="1">
    <location>
        <begin position="78"/>
        <end position="95"/>
    </location>
</feature>
<dbReference type="Proteomes" id="UP000029409">
    <property type="component" value="Chromosome"/>
</dbReference>